<dbReference type="GO" id="GO:0005886">
    <property type="term" value="C:plasma membrane"/>
    <property type="evidence" value="ECO:0007669"/>
    <property type="project" value="UniProtKB-SubCell"/>
</dbReference>
<feature type="signal peptide" evidence="2">
    <location>
        <begin position="1"/>
        <end position="19"/>
    </location>
</feature>
<dbReference type="InterPro" id="IPR010131">
    <property type="entry name" value="MdtP/NodT-like"/>
</dbReference>
<keyword evidence="2" id="KW-0472">Membrane</keyword>
<feature type="coiled-coil region" evidence="3">
    <location>
        <begin position="189"/>
        <end position="216"/>
    </location>
</feature>
<dbReference type="PROSITE" id="PS51257">
    <property type="entry name" value="PROKAR_LIPOPROTEIN"/>
    <property type="match status" value="1"/>
</dbReference>
<dbReference type="AlphaFoldDB" id="A0A3E1RBB4"/>
<evidence type="ECO:0000256" key="3">
    <source>
        <dbReference type="SAM" id="Coils"/>
    </source>
</evidence>
<dbReference type="SUPFAM" id="SSF56954">
    <property type="entry name" value="Outer membrane efflux proteins (OEP)"/>
    <property type="match status" value="1"/>
</dbReference>
<dbReference type="PANTHER" id="PTHR30203">
    <property type="entry name" value="OUTER MEMBRANE CATION EFFLUX PROTEIN"/>
    <property type="match status" value="1"/>
</dbReference>
<keyword evidence="5" id="KW-1185">Reference proteome</keyword>
<gene>
    <name evidence="4" type="ORF">DIC66_11560</name>
</gene>
<protein>
    <recommendedName>
        <fullName evidence="6">RND transporter</fullName>
    </recommendedName>
</protein>
<name>A0A3E1RBB4_9BURK</name>
<keyword evidence="2" id="KW-0449">Lipoprotein</keyword>
<evidence type="ECO:0000313" key="5">
    <source>
        <dbReference type="Proteomes" id="UP000260665"/>
    </source>
</evidence>
<organism evidence="4 5">
    <name type="scientific">Rhodoferax lacus</name>
    <dbReference type="NCBI Taxonomy" id="2184758"/>
    <lineage>
        <taxon>Bacteria</taxon>
        <taxon>Pseudomonadati</taxon>
        <taxon>Pseudomonadota</taxon>
        <taxon>Betaproteobacteria</taxon>
        <taxon>Burkholderiales</taxon>
        <taxon>Comamonadaceae</taxon>
        <taxon>Rhodoferax</taxon>
    </lineage>
</organism>
<evidence type="ECO:0008006" key="6">
    <source>
        <dbReference type="Google" id="ProtNLM"/>
    </source>
</evidence>
<evidence type="ECO:0000256" key="2">
    <source>
        <dbReference type="RuleBase" id="RU362097"/>
    </source>
</evidence>
<keyword evidence="2" id="KW-0812">Transmembrane</keyword>
<dbReference type="Gene3D" id="1.20.1600.10">
    <property type="entry name" value="Outer membrane efflux proteins (OEP)"/>
    <property type="match status" value="1"/>
</dbReference>
<comment type="caution">
    <text evidence="4">The sequence shown here is derived from an EMBL/GenBank/DDBJ whole genome shotgun (WGS) entry which is preliminary data.</text>
</comment>
<proteinExistence type="inferred from homology"/>
<evidence type="ECO:0000256" key="1">
    <source>
        <dbReference type="ARBA" id="ARBA00007613"/>
    </source>
</evidence>
<reference evidence="4 5" key="1">
    <citation type="submission" date="2018-05" db="EMBL/GenBank/DDBJ databases">
        <title>Rhodoferax soyangensis sp.nov., isolated from an oligotrophic freshwater lake.</title>
        <authorList>
            <person name="Park M."/>
        </authorList>
    </citation>
    <scope>NUCLEOTIDE SEQUENCE [LARGE SCALE GENOMIC DNA]</scope>
    <source>
        <strain evidence="4 5">IMCC26218</strain>
    </source>
</reference>
<dbReference type="Pfam" id="PF02321">
    <property type="entry name" value="OEP"/>
    <property type="match status" value="2"/>
</dbReference>
<keyword evidence="2" id="KW-0732">Signal</keyword>
<dbReference type="Proteomes" id="UP000260665">
    <property type="component" value="Unassembled WGS sequence"/>
</dbReference>
<dbReference type="GO" id="GO:0015562">
    <property type="term" value="F:efflux transmembrane transporter activity"/>
    <property type="evidence" value="ECO:0007669"/>
    <property type="project" value="InterPro"/>
</dbReference>
<keyword evidence="3" id="KW-0175">Coiled coil</keyword>
<dbReference type="OrthoDB" id="9770517at2"/>
<dbReference type="EMBL" id="QFZK01000006">
    <property type="protein sequence ID" value="RFO96654.1"/>
    <property type="molecule type" value="Genomic_DNA"/>
</dbReference>
<keyword evidence="2" id="KW-0564">Palmitate</keyword>
<dbReference type="InterPro" id="IPR003423">
    <property type="entry name" value="OMP_efflux"/>
</dbReference>
<dbReference type="Gene3D" id="2.20.200.10">
    <property type="entry name" value="Outer membrane efflux proteins (OEP)"/>
    <property type="match status" value="1"/>
</dbReference>
<comment type="subcellular location">
    <subcellularLocation>
        <location evidence="2">Cell membrane</location>
        <topology evidence="2">Lipid-anchor</topology>
    </subcellularLocation>
</comment>
<dbReference type="NCBIfam" id="TIGR01845">
    <property type="entry name" value="outer_NodT"/>
    <property type="match status" value="1"/>
</dbReference>
<sequence>MKALAMPTLALRWSVLLTASLLGACSSTAPYHSPSLQADQLTTLPSARAVGVLESDTPLALWWTQLGDAQLDALVHLAWKNNYDLRASVARLASSREQLQAAQGARLPGVTLGAEASHVRLAAVESRSGVASIADPVQWQASMAWELDLFGRVSHSIEAAQFSADERAALSDDVRRAILAQVVETYLELRGAQMVAANLQQQLAMQEETLTLIRARERAGSVAAVERMRYEGQIRLVGSRLPGLHAQERAARNRLATLTGQRLDAPMLALLDSPVPLQLPKAMLADEPARLLLRRPDVRAAERAMAVAAAREGIAQADLFPRVSLLSMLGGAGIAGDWLGSEAGRWRLGAGLSFPLLDGGARRAQLRAAGADMQVASANFDKVVAVALEETDSALSNWTQARRRNEDLNTAHSLTQESARLTRIRYQEGAESLLGVLEADRTALAANEQVALARRDLAIATARCYVAMAGGLDVAEVTKQ</sequence>
<comment type="similarity">
    <text evidence="1 2">Belongs to the outer membrane factor (OMF) (TC 1.B.17) family.</text>
</comment>
<accession>A0A3E1RBB4</accession>
<evidence type="ECO:0000313" key="4">
    <source>
        <dbReference type="EMBL" id="RFO96654.1"/>
    </source>
</evidence>
<feature type="chain" id="PRO_5017494999" description="RND transporter" evidence="2">
    <location>
        <begin position="20"/>
        <end position="480"/>
    </location>
</feature>
<keyword evidence="2" id="KW-1134">Transmembrane beta strand</keyword>
<dbReference type="PANTHER" id="PTHR30203:SF25">
    <property type="entry name" value="OUTER MEMBRANE PROTEIN-RELATED"/>
    <property type="match status" value="1"/>
</dbReference>